<sequence length="666" mass="69892">MTIKNTGNVGLGTSSPSSKFEILDTSVSGNNNVMVVATSTGGGAIMRLTGYGDLRIDGRFYSPNSLQSGSADYAEYFYTTDTDLQAGESVCVDVGRPNAVQRCARGADNNLMGIVSTKPAIIGNSRPDTENNEHYKIIALLGQIPACVTDENGPIRPGDALTSASSTPGCAARAQAGDPTVGVALENLASGQGTVNVLISRRNKSLTVDIVEEQITSRIAAMEIEDEVKIMIAAAVDSLDLNEEIRPVVDEQISLFDTRLTVALDESNSQIITLAARLDSLAARVSVLEGDMARILGVQNSLENQIALLANQLSETASASSLAANLEITADGHVRLGKIADADSTSTVEIIEDIAAVEIVTAPEENITALVVNQAGTGNIADFRAKDISVVSIADSGQVSIAGELSIDGRLLVCAGGACDEALEAAVDETMGDLGVEGKVVAGAFEHYCPDGFVWVPGSAKYGTLPGFCVMADKARFADADGDGRAEMANIISQDNPYWTAVSQGQADLACQSLGADYHLVFENEWLSLADNIIKQADNDADPLQDGLQFALGNASGTAYILSNHVAINNLVSPIGEWTDKIVTAAGLPAPLSADWQEYGQVLDYQGLEIAPPYYYSSANNIGRLKNPADGESQRAFVRGIDGLFSLDLSFSPASATSTIGFRCAK</sequence>
<accession>A0A2G9ZM33</accession>
<name>A0A2G9ZM33_9BACT</name>
<evidence type="ECO:0000313" key="1">
    <source>
        <dbReference type="EMBL" id="PIP34194.1"/>
    </source>
</evidence>
<dbReference type="EMBL" id="PCSD01000004">
    <property type="protein sequence ID" value="PIP34194.1"/>
    <property type="molecule type" value="Genomic_DNA"/>
</dbReference>
<proteinExistence type="predicted"/>
<evidence type="ECO:0000313" key="2">
    <source>
        <dbReference type="Proteomes" id="UP000230729"/>
    </source>
</evidence>
<organism evidence="1 2">
    <name type="scientific">Candidatus Falkowbacteria bacterium CG23_combo_of_CG06-09_8_20_14_all_49_15</name>
    <dbReference type="NCBI Taxonomy" id="1974572"/>
    <lineage>
        <taxon>Bacteria</taxon>
        <taxon>Candidatus Falkowiibacteriota</taxon>
    </lineage>
</organism>
<dbReference type="Gene3D" id="2.40.300.10">
    <property type="entry name" value="Head decoration protein D"/>
    <property type="match status" value="1"/>
</dbReference>
<comment type="caution">
    <text evidence="1">The sequence shown here is derived from an EMBL/GenBank/DDBJ whole genome shotgun (WGS) entry which is preliminary data.</text>
</comment>
<dbReference type="AlphaFoldDB" id="A0A2G9ZM33"/>
<reference evidence="1 2" key="1">
    <citation type="submission" date="2017-09" db="EMBL/GenBank/DDBJ databases">
        <title>Depth-based differentiation of microbial function through sediment-hosted aquifers and enrichment of novel symbionts in the deep terrestrial subsurface.</title>
        <authorList>
            <person name="Probst A.J."/>
            <person name="Ladd B."/>
            <person name="Jarett J.K."/>
            <person name="Geller-Mcgrath D.E."/>
            <person name="Sieber C.M."/>
            <person name="Emerson J.B."/>
            <person name="Anantharaman K."/>
            <person name="Thomas B.C."/>
            <person name="Malmstrom R."/>
            <person name="Stieglmeier M."/>
            <person name="Klingl A."/>
            <person name="Woyke T."/>
            <person name="Ryan C.M."/>
            <person name="Banfield J.F."/>
        </authorList>
    </citation>
    <scope>NUCLEOTIDE SEQUENCE [LARGE SCALE GENOMIC DNA]</scope>
    <source>
        <strain evidence="1">CG23_combo_of_CG06-09_8_20_14_all_49_15</strain>
    </source>
</reference>
<gene>
    <name evidence="1" type="ORF">COX22_00370</name>
</gene>
<protein>
    <submittedName>
        <fullName evidence="1">Uncharacterized protein</fullName>
    </submittedName>
</protein>
<dbReference type="Proteomes" id="UP000230729">
    <property type="component" value="Unassembled WGS sequence"/>
</dbReference>